<evidence type="ECO:0000256" key="2">
    <source>
        <dbReference type="ARBA" id="ARBA00034078"/>
    </source>
</evidence>
<dbReference type="InterPro" id="IPR036390">
    <property type="entry name" value="WH_DNA-bd_sf"/>
</dbReference>
<dbReference type="GO" id="GO:0003700">
    <property type="term" value="F:DNA-binding transcription factor activity"/>
    <property type="evidence" value="ECO:0007669"/>
    <property type="project" value="TreeGrafter"/>
</dbReference>
<accession>A0A9X4AEU1</accession>
<dbReference type="PANTHER" id="PTHR33221">
    <property type="entry name" value="WINGED HELIX-TURN-HELIX TRANSCRIPTIONAL REGULATOR, RRF2 FAMILY"/>
    <property type="match status" value="1"/>
</dbReference>
<dbReference type="InterPro" id="IPR000944">
    <property type="entry name" value="Tscrpt_reg_Rrf2"/>
</dbReference>
<keyword evidence="1" id="KW-0238">DNA-binding</keyword>
<name>A0A9X4AEU1_9BACI</name>
<dbReference type="PROSITE" id="PS01332">
    <property type="entry name" value="HTH_RRF2_1"/>
    <property type="match status" value="1"/>
</dbReference>
<dbReference type="SUPFAM" id="SSF46785">
    <property type="entry name" value="Winged helix' DNA-binding domain"/>
    <property type="match status" value="1"/>
</dbReference>
<dbReference type="InterPro" id="IPR030489">
    <property type="entry name" value="TR_Rrf2-type_CS"/>
</dbReference>
<evidence type="ECO:0000313" key="5">
    <source>
        <dbReference type="Proteomes" id="UP001145069"/>
    </source>
</evidence>
<gene>
    <name evidence="4" type="ORF">NC799_08515</name>
</gene>
<organism evidence="4 5">
    <name type="scientific">Aquibacillus salsiterrae</name>
    <dbReference type="NCBI Taxonomy" id="2950439"/>
    <lineage>
        <taxon>Bacteria</taxon>
        <taxon>Bacillati</taxon>
        <taxon>Bacillota</taxon>
        <taxon>Bacilli</taxon>
        <taxon>Bacillales</taxon>
        <taxon>Bacillaceae</taxon>
        <taxon>Aquibacillus</taxon>
    </lineage>
</organism>
<protein>
    <recommendedName>
        <fullName evidence="3">HTH-type transcriptional regulator NsrR</fullName>
    </recommendedName>
</protein>
<dbReference type="InterPro" id="IPR036388">
    <property type="entry name" value="WH-like_DNA-bd_sf"/>
</dbReference>
<dbReference type="GO" id="GO:0003677">
    <property type="term" value="F:DNA binding"/>
    <property type="evidence" value="ECO:0007669"/>
    <property type="project" value="UniProtKB-KW"/>
</dbReference>
<comment type="caution">
    <text evidence="4">The sequence shown here is derived from an EMBL/GenBank/DDBJ whole genome shotgun (WGS) entry which is preliminary data.</text>
</comment>
<dbReference type="Proteomes" id="UP001145069">
    <property type="component" value="Unassembled WGS sequence"/>
</dbReference>
<dbReference type="PANTHER" id="PTHR33221:SF4">
    <property type="entry name" value="HTH-TYPE TRANSCRIPTIONAL REPRESSOR NSRR"/>
    <property type="match status" value="1"/>
</dbReference>
<evidence type="ECO:0000256" key="1">
    <source>
        <dbReference type="ARBA" id="ARBA00023125"/>
    </source>
</evidence>
<dbReference type="RefSeq" id="WP_272446011.1">
    <property type="nucleotide sequence ID" value="NZ_JAMQKC010000005.1"/>
</dbReference>
<proteinExistence type="predicted"/>
<dbReference type="PROSITE" id="PS51197">
    <property type="entry name" value="HTH_RRF2_2"/>
    <property type="match status" value="1"/>
</dbReference>
<dbReference type="EMBL" id="JAMQKC010000005">
    <property type="protein sequence ID" value="MDC3416964.1"/>
    <property type="molecule type" value="Genomic_DNA"/>
</dbReference>
<evidence type="ECO:0000313" key="4">
    <source>
        <dbReference type="EMBL" id="MDC3416964.1"/>
    </source>
</evidence>
<reference evidence="4" key="1">
    <citation type="submission" date="2022-06" db="EMBL/GenBank/DDBJ databases">
        <title>Aquibacillus sp. a new bacterium isolated from soil saline samples.</title>
        <authorList>
            <person name="Galisteo C."/>
            <person name="De La Haba R."/>
            <person name="Sanchez-Porro C."/>
            <person name="Ventosa A."/>
        </authorList>
    </citation>
    <scope>NUCLEOTIDE SEQUENCE</scope>
    <source>
        <strain evidence="4">3ASR75-54</strain>
    </source>
</reference>
<dbReference type="NCBIfam" id="TIGR00738">
    <property type="entry name" value="rrf2_super"/>
    <property type="match status" value="1"/>
</dbReference>
<dbReference type="GO" id="GO:0005829">
    <property type="term" value="C:cytosol"/>
    <property type="evidence" value="ECO:0007669"/>
    <property type="project" value="TreeGrafter"/>
</dbReference>
<dbReference type="AlphaFoldDB" id="A0A9X4AEU1"/>
<comment type="cofactor">
    <cofactor evidence="2">
        <name>[2Fe-2S] cluster</name>
        <dbReference type="ChEBI" id="CHEBI:190135"/>
    </cofactor>
</comment>
<keyword evidence="5" id="KW-1185">Reference proteome</keyword>
<dbReference type="Pfam" id="PF02082">
    <property type="entry name" value="Rrf2"/>
    <property type="match status" value="1"/>
</dbReference>
<dbReference type="Gene3D" id="1.10.10.10">
    <property type="entry name" value="Winged helix-like DNA-binding domain superfamily/Winged helix DNA-binding domain"/>
    <property type="match status" value="1"/>
</dbReference>
<evidence type="ECO:0000256" key="3">
    <source>
        <dbReference type="ARBA" id="ARBA00040173"/>
    </source>
</evidence>
<sequence length="145" mass="16403">MQLTAYTDYTLRALIYLGIRPNSEQSSIKEISDFYNISNNHLSKVVHELGKAGLITTTRGRNGGIRLAKEPKEINVGHVVRHTESPINLVECFDQENNTCKISPACRLKGVLYEALQAYLAVLDSYTLEDMIHNRDQLKDLIIKN</sequence>